<proteinExistence type="predicted"/>
<evidence type="ECO:0000256" key="2">
    <source>
        <dbReference type="SAM" id="SignalP"/>
    </source>
</evidence>
<feature type="transmembrane region" description="Helical" evidence="1">
    <location>
        <begin position="167"/>
        <end position="192"/>
    </location>
</feature>
<evidence type="ECO:0000313" key="3">
    <source>
        <dbReference type="EMBL" id="MBB3926005.1"/>
    </source>
</evidence>
<gene>
    <name evidence="3" type="ORF">GGR43_001720</name>
</gene>
<evidence type="ECO:0008006" key="5">
    <source>
        <dbReference type="Google" id="ProtNLM"/>
    </source>
</evidence>
<dbReference type="EMBL" id="JACIDT010000005">
    <property type="protein sequence ID" value="MBB3926005.1"/>
    <property type="molecule type" value="Genomic_DNA"/>
</dbReference>
<name>A0A7W6BLL1_9SPHN</name>
<evidence type="ECO:0000256" key="1">
    <source>
        <dbReference type="SAM" id="Phobius"/>
    </source>
</evidence>
<feature type="chain" id="PRO_5031388850" description="HupE/UreJ family protein" evidence="2">
    <location>
        <begin position="24"/>
        <end position="248"/>
    </location>
</feature>
<keyword evidence="2" id="KW-0732">Signal</keyword>
<dbReference type="RefSeq" id="WP_223177365.1">
    <property type="nucleotide sequence ID" value="NZ_BSPS01000004.1"/>
</dbReference>
<dbReference type="Pfam" id="PF13795">
    <property type="entry name" value="HupE_UreJ_2"/>
    <property type="match status" value="1"/>
</dbReference>
<keyword evidence="1" id="KW-1133">Transmembrane helix</keyword>
<keyword evidence="1" id="KW-0812">Transmembrane</keyword>
<organism evidence="3 4">
    <name type="scientific">Sphingobium jiangsuense</name>
    <dbReference type="NCBI Taxonomy" id="870476"/>
    <lineage>
        <taxon>Bacteria</taxon>
        <taxon>Pseudomonadati</taxon>
        <taxon>Pseudomonadota</taxon>
        <taxon>Alphaproteobacteria</taxon>
        <taxon>Sphingomonadales</taxon>
        <taxon>Sphingomonadaceae</taxon>
        <taxon>Sphingobium</taxon>
    </lineage>
</organism>
<feature type="transmembrane region" description="Helical" evidence="1">
    <location>
        <begin position="128"/>
        <end position="147"/>
    </location>
</feature>
<dbReference type="AlphaFoldDB" id="A0A7W6BLL1"/>
<keyword evidence="4" id="KW-1185">Reference proteome</keyword>
<reference evidence="3 4" key="1">
    <citation type="submission" date="2020-08" db="EMBL/GenBank/DDBJ databases">
        <title>Genomic Encyclopedia of Type Strains, Phase IV (KMG-IV): sequencing the most valuable type-strain genomes for metagenomic binning, comparative biology and taxonomic classification.</title>
        <authorList>
            <person name="Goeker M."/>
        </authorList>
    </citation>
    <scope>NUCLEOTIDE SEQUENCE [LARGE SCALE GENOMIC DNA]</scope>
    <source>
        <strain evidence="3 4">DSM 26189</strain>
    </source>
</reference>
<feature type="signal peptide" evidence="2">
    <location>
        <begin position="1"/>
        <end position="23"/>
    </location>
</feature>
<feature type="transmembrane region" description="Helical" evidence="1">
    <location>
        <begin position="100"/>
        <end position="116"/>
    </location>
</feature>
<dbReference type="Proteomes" id="UP000571950">
    <property type="component" value="Unassembled WGS sequence"/>
</dbReference>
<comment type="caution">
    <text evidence="3">The sequence shown here is derived from an EMBL/GenBank/DDBJ whole genome shotgun (WGS) entry which is preliminary data.</text>
</comment>
<accession>A0A7W6BLL1</accession>
<sequence>MARGAARAACAVLALLAPVPAMAHNVSEQARQMMLEGGLLDVVRIGAEHMLTGYDHLLFLLGVLFFLKSHGEIVRFITAFTLGHTITLLGATMLGVTANAYLVDAAIALTVCYKACENLDLFRRWLGVRQPNLLLMVFLFGLIHGFGLSTRLQQMTLMDDPRIVPKILAFNVGVELGQIAALGLMVGVVGLWRQTALWRPVTRAVNAALILAGLGLFATQLGHFAAGDRDEAAIASRSTSLLSKEARI</sequence>
<protein>
    <recommendedName>
        <fullName evidence="5">HupE/UreJ family protein</fullName>
    </recommendedName>
</protein>
<keyword evidence="1" id="KW-0472">Membrane</keyword>
<evidence type="ECO:0000313" key="4">
    <source>
        <dbReference type="Proteomes" id="UP000571950"/>
    </source>
</evidence>
<dbReference type="InterPro" id="IPR032809">
    <property type="entry name" value="Put_HupE_UreJ"/>
</dbReference>
<feature type="transmembrane region" description="Helical" evidence="1">
    <location>
        <begin position="204"/>
        <end position="226"/>
    </location>
</feature>